<dbReference type="Proteomes" id="UP000694892">
    <property type="component" value="Chromosome 2L"/>
</dbReference>
<accession>A0A974DMQ5</accession>
<proteinExistence type="predicted"/>
<dbReference type="EMBL" id="CM004468">
    <property type="protein sequence ID" value="OCT94225.1"/>
    <property type="molecule type" value="Genomic_DNA"/>
</dbReference>
<evidence type="ECO:0000313" key="1">
    <source>
        <dbReference type="EMBL" id="OCT94225.1"/>
    </source>
</evidence>
<name>A0A974DMQ5_XENLA</name>
<gene>
    <name evidence="1" type="ORF">XELAEV_18011894mg</name>
</gene>
<evidence type="ECO:0000313" key="2">
    <source>
        <dbReference type="Proteomes" id="UP000694892"/>
    </source>
</evidence>
<protein>
    <submittedName>
        <fullName evidence="1">Uncharacterized protein</fullName>
    </submittedName>
</protein>
<dbReference type="AlphaFoldDB" id="A0A974DMQ5"/>
<sequence length="113" mass="13196">MWKIHNRSIYQLTTDLITHELVAEPLPSLMADLTFKWTHLNIYHRQGKSKEHIEVVPGCSQQMLWARPEITSIHLTWEKELTGGRHSILPPSPKLHILWILSNRVTPYSVLLQ</sequence>
<reference evidence="2" key="1">
    <citation type="journal article" date="2016" name="Nature">
        <title>Genome evolution in the allotetraploid frog Xenopus laevis.</title>
        <authorList>
            <person name="Session A.M."/>
            <person name="Uno Y."/>
            <person name="Kwon T."/>
            <person name="Chapman J.A."/>
            <person name="Toyoda A."/>
            <person name="Takahashi S."/>
            <person name="Fukui A."/>
            <person name="Hikosaka A."/>
            <person name="Suzuki A."/>
            <person name="Kondo M."/>
            <person name="van Heeringen S.J."/>
            <person name="Quigley I."/>
            <person name="Heinz S."/>
            <person name="Ogino H."/>
            <person name="Ochi H."/>
            <person name="Hellsten U."/>
            <person name="Lyons J.B."/>
            <person name="Simakov O."/>
            <person name="Putnam N."/>
            <person name="Stites J."/>
            <person name="Kuroki Y."/>
            <person name="Tanaka T."/>
            <person name="Michiue T."/>
            <person name="Watanabe M."/>
            <person name="Bogdanovic O."/>
            <person name="Lister R."/>
            <person name="Georgiou G."/>
            <person name="Paranjpe S.S."/>
            <person name="van Kruijsbergen I."/>
            <person name="Shu S."/>
            <person name="Carlson J."/>
            <person name="Kinoshita T."/>
            <person name="Ohta Y."/>
            <person name="Mawaribuchi S."/>
            <person name="Jenkins J."/>
            <person name="Grimwood J."/>
            <person name="Schmutz J."/>
            <person name="Mitros T."/>
            <person name="Mozaffari S.V."/>
            <person name="Suzuki Y."/>
            <person name="Haramoto Y."/>
            <person name="Yamamoto T.S."/>
            <person name="Takagi C."/>
            <person name="Heald R."/>
            <person name="Miller K."/>
            <person name="Haudenschild C."/>
            <person name="Kitzman J."/>
            <person name="Nakayama T."/>
            <person name="Izutsu Y."/>
            <person name="Robert J."/>
            <person name="Fortriede J."/>
            <person name="Burns K."/>
            <person name="Lotay V."/>
            <person name="Karimi K."/>
            <person name="Yasuoka Y."/>
            <person name="Dichmann D.S."/>
            <person name="Flajnik M.F."/>
            <person name="Houston D.W."/>
            <person name="Shendure J."/>
            <person name="DuPasquier L."/>
            <person name="Vize P.D."/>
            <person name="Zorn A.M."/>
            <person name="Ito M."/>
            <person name="Marcotte E.M."/>
            <person name="Wallingford J.B."/>
            <person name="Ito Y."/>
            <person name="Asashima M."/>
            <person name="Ueno N."/>
            <person name="Matsuda Y."/>
            <person name="Veenstra G.J."/>
            <person name="Fujiyama A."/>
            <person name="Harland R.M."/>
            <person name="Taira M."/>
            <person name="Rokhsar D.S."/>
        </authorList>
    </citation>
    <scope>NUCLEOTIDE SEQUENCE [LARGE SCALE GENOMIC DNA]</scope>
    <source>
        <strain evidence="2">J</strain>
    </source>
</reference>
<organism evidence="1 2">
    <name type="scientific">Xenopus laevis</name>
    <name type="common">African clawed frog</name>
    <dbReference type="NCBI Taxonomy" id="8355"/>
    <lineage>
        <taxon>Eukaryota</taxon>
        <taxon>Metazoa</taxon>
        <taxon>Chordata</taxon>
        <taxon>Craniata</taxon>
        <taxon>Vertebrata</taxon>
        <taxon>Euteleostomi</taxon>
        <taxon>Amphibia</taxon>
        <taxon>Batrachia</taxon>
        <taxon>Anura</taxon>
        <taxon>Pipoidea</taxon>
        <taxon>Pipidae</taxon>
        <taxon>Xenopodinae</taxon>
        <taxon>Xenopus</taxon>
        <taxon>Xenopus</taxon>
    </lineage>
</organism>